<dbReference type="EMBL" id="KK198762">
    <property type="protein sequence ID" value="KCW51164.1"/>
    <property type="molecule type" value="Genomic_DNA"/>
</dbReference>
<accession>A0A059ABP4</accession>
<evidence type="ECO:0000256" key="1">
    <source>
        <dbReference type="SAM" id="MobiDB-lite"/>
    </source>
</evidence>
<dbReference type="AlphaFoldDB" id="A0A059ABP4"/>
<reference evidence="2" key="1">
    <citation type="submission" date="2013-07" db="EMBL/GenBank/DDBJ databases">
        <title>The genome of Eucalyptus grandis.</title>
        <authorList>
            <person name="Schmutz J."/>
            <person name="Hayes R."/>
            <person name="Myburg A."/>
            <person name="Tuskan G."/>
            <person name="Grattapaglia D."/>
            <person name="Rokhsar D.S."/>
        </authorList>
    </citation>
    <scope>NUCLEOTIDE SEQUENCE</scope>
    <source>
        <tissue evidence="2">Leaf extractions</tissue>
    </source>
</reference>
<sequence>MERSGFLIRLPRLRARLPHRSRAFSDFERAAAHVQTTRDFTRARKDRASRAADGPPTNGCLNEGRKRGIDSILSTTASLGFD</sequence>
<evidence type="ECO:0000313" key="2">
    <source>
        <dbReference type="EMBL" id="KCW51164.1"/>
    </source>
</evidence>
<dbReference type="Gramene" id="KCW51164">
    <property type="protein sequence ID" value="KCW51164"/>
    <property type="gene ID" value="EUGRSUZ_J00756"/>
</dbReference>
<gene>
    <name evidence="2" type="ORF">EUGRSUZ_J00756</name>
</gene>
<proteinExistence type="predicted"/>
<name>A0A059ABP4_EUCGR</name>
<organism evidence="2">
    <name type="scientific">Eucalyptus grandis</name>
    <name type="common">Flooded gum</name>
    <dbReference type="NCBI Taxonomy" id="71139"/>
    <lineage>
        <taxon>Eukaryota</taxon>
        <taxon>Viridiplantae</taxon>
        <taxon>Streptophyta</taxon>
        <taxon>Embryophyta</taxon>
        <taxon>Tracheophyta</taxon>
        <taxon>Spermatophyta</taxon>
        <taxon>Magnoliopsida</taxon>
        <taxon>eudicotyledons</taxon>
        <taxon>Gunneridae</taxon>
        <taxon>Pentapetalae</taxon>
        <taxon>rosids</taxon>
        <taxon>malvids</taxon>
        <taxon>Myrtales</taxon>
        <taxon>Myrtaceae</taxon>
        <taxon>Myrtoideae</taxon>
        <taxon>Eucalypteae</taxon>
        <taxon>Eucalyptus</taxon>
    </lineage>
</organism>
<protein>
    <submittedName>
        <fullName evidence="2">Uncharacterized protein</fullName>
    </submittedName>
</protein>
<feature type="region of interest" description="Disordered" evidence="1">
    <location>
        <begin position="38"/>
        <end position="66"/>
    </location>
</feature>
<dbReference type="InParanoid" id="A0A059ABP4"/>
<feature type="compositionally biased region" description="Basic and acidic residues" evidence="1">
    <location>
        <begin position="39"/>
        <end position="50"/>
    </location>
</feature>